<protein>
    <submittedName>
        <fullName evidence="4">Enoyl-CoA hydratase/isomerase family protein</fullName>
    </submittedName>
</protein>
<evidence type="ECO:0000313" key="4">
    <source>
        <dbReference type="EMBL" id="MBR0682137.1"/>
    </source>
</evidence>
<dbReference type="InterPro" id="IPR018376">
    <property type="entry name" value="Enoyl-CoA_hyd/isom_CS"/>
</dbReference>
<comment type="caution">
    <text evidence="4">The sequence shown here is derived from an EMBL/GenBank/DDBJ whole genome shotgun (WGS) entry which is preliminary data.</text>
</comment>
<dbReference type="GO" id="GO:0003824">
    <property type="term" value="F:catalytic activity"/>
    <property type="evidence" value="ECO:0007669"/>
    <property type="project" value="InterPro"/>
</dbReference>
<evidence type="ECO:0000256" key="1">
    <source>
        <dbReference type="ARBA" id="ARBA00005254"/>
    </source>
</evidence>
<dbReference type="InterPro" id="IPR029045">
    <property type="entry name" value="ClpP/crotonase-like_dom_sf"/>
</dbReference>
<evidence type="ECO:0000256" key="3">
    <source>
        <dbReference type="SAM" id="MobiDB-lite"/>
    </source>
</evidence>
<dbReference type="AlphaFoldDB" id="A0A9X9XEK1"/>
<dbReference type="Proteomes" id="UP001138709">
    <property type="component" value="Unassembled WGS sequence"/>
</dbReference>
<name>A0A9X9XEK1_9PROT</name>
<keyword evidence="5" id="KW-1185">Reference proteome</keyword>
<comment type="similarity">
    <text evidence="1 2">Belongs to the enoyl-CoA hydratase/isomerase family.</text>
</comment>
<feature type="region of interest" description="Disordered" evidence="3">
    <location>
        <begin position="1"/>
        <end position="36"/>
    </location>
</feature>
<dbReference type="SUPFAM" id="SSF52096">
    <property type="entry name" value="ClpP/crotonase"/>
    <property type="match status" value="1"/>
</dbReference>
<proteinExistence type="inferred from homology"/>
<dbReference type="Gene3D" id="3.90.226.10">
    <property type="entry name" value="2-enoyl-CoA Hydratase, Chain A, domain 1"/>
    <property type="match status" value="1"/>
</dbReference>
<dbReference type="CDD" id="cd06558">
    <property type="entry name" value="crotonase-like"/>
    <property type="match status" value="1"/>
</dbReference>
<dbReference type="PANTHER" id="PTHR11941:SF54">
    <property type="entry name" value="ENOYL-COA HYDRATASE, MITOCHONDRIAL"/>
    <property type="match status" value="1"/>
</dbReference>
<evidence type="ECO:0000313" key="5">
    <source>
        <dbReference type="Proteomes" id="UP001138709"/>
    </source>
</evidence>
<sequence length="298" mass="32275">MAGSSSGATPGRSAGPTISGSRRAPPRRRRSESVDDKDPILFDLDAESGVATLTLNRPDRFNAFNRPMLLRWRECLDRVERDGAIRALVVTGAGRAFCAGGEMDELESFLDASSEDRKGFLWDSVHPIALTLERIDRPVIAALNGTARGAGLDMALMCDIRIADRGVLLAESYIAMGLMPGDGGSWFLPRLVGVPKALELLWTGDAIAAEEAERIGLVNRAVADGQALAEARALAARIARQPAAAIRFTKRAVQQGMRMDLRAHLDMVSSHMAVLEDMPDFAERVRAFKARRQAPRGG</sequence>
<evidence type="ECO:0000256" key="2">
    <source>
        <dbReference type="RuleBase" id="RU003707"/>
    </source>
</evidence>
<reference evidence="4" key="2">
    <citation type="journal article" date="2021" name="Syst. Appl. Microbiol.">
        <title>Roseomonas hellenica sp. nov., isolated from roots of wild-growing Alkanna tinctoria.</title>
        <authorList>
            <person name="Rat A."/>
            <person name="Naranjo H.D."/>
            <person name="Lebbe L."/>
            <person name="Cnockaert M."/>
            <person name="Krigas N."/>
            <person name="Grigoriadou K."/>
            <person name="Maloupa E."/>
            <person name="Willems A."/>
        </authorList>
    </citation>
    <scope>NUCLEOTIDE SEQUENCE</scope>
    <source>
        <strain evidence="4">LMG 31228</strain>
    </source>
</reference>
<dbReference type="GO" id="GO:0006635">
    <property type="term" value="P:fatty acid beta-oxidation"/>
    <property type="evidence" value="ECO:0007669"/>
    <property type="project" value="TreeGrafter"/>
</dbReference>
<gene>
    <name evidence="4" type="ORF">GXW74_16710</name>
</gene>
<dbReference type="Pfam" id="PF00378">
    <property type="entry name" value="ECH_1"/>
    <property type="match status" value="1"/>
</dbReference>
<dbReference type="PANTHER" id="PTHR11941">
    <property type="entry name" value="ENOYL-COA HYDRATASE-RELATED"/>
    <property type="match status" value="1"/>
</dbReference>
<dbReference type="EMBL" id="JAAEDL010000016">
    <property type="protein sequence ID" value="MBR0682137.1"/>
    <property type="molecule type" value="Genomic_DNA"/>
</dbReference>
<reference evidence="4" key="1">
    <citation type="submission" date="2020-01" db="EMBL/GenBank/DDBJ databases">
        <authorList>
            <person name="Rat A."/>
        </authorList>
    </citation>
    <scope>NUCLEOTIDE SEQUENCE</scope>
    <source>
        <strain evidence="4">LMG 31228</strain>
    </source>
</reference>
<dbReference type="InterPro" id="IPR001753">
    <property type="entry name" value="Enoyl-CoA_hydra/iso"/>
</dbReference>
<dbReference type="PROSITE" id="PS00166">
    <property type="entry name" value="ENOYL_COA_HYDRATASE"/>
    <property type="match status" value="1"/>
</dbReference>
<accession>A0A9X9XEK1</accession>
<organism evidence="4 5">
    <name type="scientific">Neoroseomonas eburnea</name>
    <dbReference type="NCBI Taxonomy" id="1346889"/>
    <lineage>
        <taxon>Bacteria</taxon>
        <taxon>Pseudomonadati</taxon>
        <taxon>Pseudomonadota</taxon>
        <taxon>Alphaproteobacteria</taxon>
        <taxon>Acetobacterales</taxon>
        <taxon>Acetobacteraceae</taxon>
        <taxon>Neoroseomonas</taxon>
    </lineage>
</organism>